<dbReference type="GeneID" id="56076728"/>
<dbReference type="InterPro" id="IPR050109">
    <property type="entry name" value="HTH-type_TetR-like_transc_reg"/>
</dbReference>
<dbReference type="GO" id="GO:0000976">
    <property type="term" value="F:transcription cis-regulatory region binding"/>
    <property type="evidence" value="ECO:0007669"/>
    <property type="project" value="TreeGrafter"/>
</dbReference>
<dbReference type="PANTHER" id="PTHR30055:SF234">
    <property type="entry name" value="HTH-TYPE TRANSCRIPTIONAL REGULATOR BETI"/>
    <property type="match status" value="1"/>
</dbReference>
<dbReference type="RefSeq" id="WP_179910210.1">
    <property type="nucleotide sequence ID" value="NZ_CP058910.1"/>
</dbReference>
<evidence type="ECO:0000259" key="6">
    <source>
        <dbReference type="PROSITE" id="PS50977"/>
    </source>
</evidence>
<reference evidence="7 8" key="1">
    <citation type="submission" date="2020-07" db="EMBL/GenBank/DDBJ databases">
        <title>Halosimplex pelagicum sp. nov. and Halosimplex rubrum sp. nov., isolated from salted brown alga Laminaria, and emended description of the genus Halosimplex.</title>
        <authorList>
            <person name="Cui H."/>
        </authorList>
    </citation>
    <scope>NUCLEOTIDE SEQUENCE [LARGE SCALE GENOMIC DNA]</scope>
    <source>
        <strain evidence="7 8">R27</strain>
    </source>
</reference>
<keyword evidence="2 4" id="KW-0238">DNA-binding</keyword>
<feature type="region of interest" description="Disordered" evidence="5">
    <location>
        <begin position="1"/>
        <end position="50"/>
    </location>
</feature>
<evidence type="ECO:0000256" key="2">
    <source>
        <dbReference type="ARBA" id="ARBA00023125"/>
    </source>
</evidence>
<dbReference type="Pfam" id="PF00440">
    <property type="entry name" value="TetR_N"/>
    <property type="match status" value="1"/>
</dbReference>
<dbReference type="GO" id="GO:0003700">
    <property type="term" value="F:DNA-binding transcription factor activity"/>
    <property type="evidence" value="ECO:0007669"/>
    <property type="project" value="TreeGrafter"/>
</dbReference>
<dbReference type="PRINTS" id="PR00455">
    <property type="entry name" value="HTHTETR"/>
</dbReference>
<dbReference type="Proteomes" id="UP000509667">
    <property type="component" value="Chromosome"/>
</dbReference>
<protein>
    <submittedName>
        <fullName evidence="7">TetR/AcrR family transcriptional regulator</fullName>
    </submittedName>
</protein>
<dbReference type="InterPro" id="IPR036271">
    <property type="entry name" value="Tet_transcr_reg_TetR-rel_C_sf"/>
</dbReference>
<accession>A0A7D5SYE4</accession>
<gene>
    <name evidence="7" type="ORF">HZS55_02655</name>
</gene>
<evidence type="ECO:0000256" key="4">
    <source>
        <dbReference type="PROSITE-ProRule" id="PRU00335"/>
    </source>
</evidence>
<proteinExistence type="predicted"/>
<keyword evidence="8" id="KW-1185">Reference proteome</keyword>
<dbReference type="AlphaFoldDB" id="A0A7D5SYE4"/>
<evidence type="ECO:0000256" key="3">
    <source>
        <dbReference type="ARBA" id="ARBA00023163"/>
    </source>
</evidence>
<dbReference type="PANTHER" id="PTHR30055">
    <property type="entry name" value="HTH-TYPE TRANSCRIPTIONAL REGULATOR RUTR"/>
    <property type="match status" value="1"/>
</dbReference>
<sequence length="244" mass="26831">MTDDAADASATTEADPPDDGGNRSDDGSADATTGGGDAPAGGGEDEEPSTADEIRWAAFDVLVERGFDEFTTQAVADAAGVSQSLVHYYYDTKEDLVFSMFTNGLDHLTDEVRERADSDDPRERLLELARYMLRTPEGEEFEEAVEFSRMLLEIEAQAPYDDRLREAVEYDSEFLERFVADAVEEGIESGQFRAVDPEPFAVTFVAAVRSGQNRHAIFADDERVRPVLDGLEAMVDDYLAEDSA</sequence>
<dbReference type="OrthoDB" id="135877at2157"/>
<dbReference type="KEGG" id="hrr:HZS55_02655"/>
<evidence type="ECO:0000256" key="1">
    <source>
        <dbReference type="ARBA" id="ARBA00023015"/>
    </source>
</evidence>
<dbReference type="EMBL" id="CP058910">
    <property type="protein sequence ID" value="QLH76268.1"/>
    <property type="molecule type" value="Genomic_DNA"/>
</dbReference>
<dbReference type="SUPFAM" id="SSF48498">
    <property type="entry name" value="Tetracyclin repressor-like, C-terminal domain"/>
    <property type="match status" value="1"/>
</dbReference>
<dbReference type="InterPro" id="IPR009057">
    <property type="entry name" value="Homeodomain-like_sf"/>
</dbReference>
<evidence type="ECO:0000256" key="5">
    <source>
        <dbReference type="SAM" id="MobiDB-lite"/>
    </source>
</evidence>
<dbReference type="Gene3D" id="1.10.357.10">
    <property type="entry name" value="Tetracycline Repressor, domain 2"/>
    <property type="match status" value="1"/>
</dbReference>
<evidence type="ECO:0000313" key="7">
    <source>
        <dbReference type="EMBL" id="QLH76268.1"/>
    </source>
</evidence>
<feature type="compositionally biased region" description="Gly residues" evidence="5">
    <location>
        <begin position="33"/>
        <end position="42"/>
    </location>
</feature>
<feature type="domain" description="HTH tetR-type" evidence="6">
    <location>
        <begin position="48"/>
        <end position="108"/>
    </location>
</feature>
<dbReference type="InterPro" id="IPR001647">
    <property type="entry name" value="HTH_TetR"/>
</dbReference>
<name>A0A7D5SYE4_9EURY</name>
<feature type="DNA-binding region" description="H-T-H motif" evidence="4">
    <location>
        <begin position="71"/>
        <end position="90"/>
    </location>
</feature>
<keyword evidence="1" id="KW-0805">Transcription regulation</keyword>
<evidence type="ECO:0000313" key="8">
    <source>
        <dbReference type="Proteomes" id="UP000509667"/>
    </source>
</evidence>
<dbReference type="PROSITE" id="PS50977">
    <property type="entry name" value="HTH_TETR_2"/>
    <property type="match status" value="1"/>
</dbReference>
<dbReference type="SUPFAM" id="SSF46689">
    <property type="entry name" value="Homeodomain-like"/>
    <property type="match status" value="1"/>
</dbReference>
<keyword evidence="3" id="KW-0804">Transcription</keyword>
<organism evidence="7 8">
    <name type="scientific">Halosimplex rubrum</name>
    <dbReference type="NCBI Taxonomy" id="869889"/>
    <lineage>
        <taxon>Archaea</taxon>
        <taxon>Methanobacteriati</taxon>
        <taxon>Methanobacteriota</taxon>
        <taxon>Stenosarchaea group</taxon>
        <taxon>Halobacteria</taxon>
        <taxon>Halobacteriales</taxon>
        <taxon>Haloarculaceae</taxon>
        <taxon>Halosimplex</taxon>
    </lineage>
</organism>